<organism evidence="2 3">
    <name type="scientific">Taxus chinensis</name>
    <name type="common">Chinese yew</name>
    <name type="synonym">Taxus wallichiana var. chinensis</name>
    <dbReference type="NCBI Taxonomy" id="29808"/>
    <lineage>
        <taxon>Eukaryota</taxon>
        <taxon>Viridiplantae</taxon>
        <taxon>Streptophyta</taxon>
        <taxon>Embryophyta</taxon>
        <taxon>Tracheophyta</taxon>
        <taxon>Spermatophyta</taxon>
        <taxon>Pinopsida</taxon>
        <taxon>Pinidae</taxon>
        <taxon>Conifers II</taxon>
        <taxon>Cupressales</taxon>
        <taxon>Taxaceae</taxon>
        <taxon>Taxus</taxon>
    </lineage>
</organism>
<comment type="caution">
    <text evidence="2">The sequence shown here is derived from an EMBL/GenBank/DDBJ whole genome shotgun (WGS) entry which is preliminary data.</text>
</comment>
<reference evidence="2 3" key="1">
    <citation type="journal article" date="2021" name="Nat. Plants">
        <title>The Taxus genome provides insights into paclitaxel biosynthesis.</title>
        <authorList>
            <person name="Xiong X."/>
            <person name="Gou J."/>
            <person name="Liao Q."/>
            <person name="Li Y."/>
            <person name="Zhou Q."/>
            <person name="Bi G."/>
            <person name="Li C."/>
            <person name="Du R."/>
            <person name="Wang X."/>
            <person name="Sun T."/>
            <person name="Guo L."/>
            <person name="Liang H."/>
            <person name="Lu P."/>
            <person name="Wu Y."/>
            <person name="Zhang Z."/>
            <person name="Ro D.K."/>
            <person name="Shang Y."/>
            <person name="Huang S."/>
            <person name="Yan J."/>
        </authorList>
    </citation>
    <scope>NUCLEOTIDE SEQUENCE [LARGE SCALE GENOMIC DNA]</scope>
    <source>
        <strain evidence="2">Ta-2019</strain>
    </source>
</reference>
<dbReference type="AlphaFoldDB" id="A0AA38CJC1"/>
<feature type="non-terminal residue" evidence="2">
    <location>
        <position position="1"/>
    </location>
</feature>
<feature type="region of interest" description="Disordered" evidence="1">
    <location>
        <begin position="53"/>
        <end position="72"/>
    </location>
</feature>
<evidence type="ECO:0000256" key="1">
    <source>
        <dbReference type="SAM" id="MobiDB-lite"/>
    </source>
</evidence>
<dbReference type="EMBL" id="JAHRHJ020000010">
    <property type="protein sequence ID" value="KAH9298627.1"/>
    <property type="molecule type" value="Genomic_DNA"/>
</dbReference>
<name>A0AA38CJC1_TAXCH</name>
<dbReference type="Proteomes" id="UP000824469">
    <property type="component" value="Unassembled WGS sequence"/>
</dbReference>
<evidence type="ECO:0000313" key="2">
    <source>
        <dbReference type="EMBL" id="KAH9298627.1"/>
    </source>
</evidence>
<evidence type="ECO:0000313" key="3">
    <source>
        <dbReference type="Proteomes" id="UP000824469"/>
    </source>
</evidence>
<protein>
    <submittedName>
        <fullName evidence="2">Uncharacterized protein</fullName>
    </submittedName>
</protein>
<feature type="non-terminal residue" evidence="2">
    <location>
        <position position="72"/>
    </location>
</feature>
<accession>A0AA38CJC1</accession>
<gene>
    <name evidence="2" type="ORF">KI387_030309</name>
</gene>
<keyword evidence="3" id="KW-1185">Reference proteome</keyword>
<proteinExistence type="predicted"/>
<sequence length="72" mass="8094">PDLIDEPMMEEDHTVLEAPSVGKAIEEPLVIPPISSPSRFDVEEEFDLSNFMFESEGSHGDQVIDQEDSMEE</sequence>